<dbReference type="VEuPathDB" id="FungiDB:GWK60_I05027"/>
<accession>A0A0W0DZW7</accession>
<sequence length="296" mass="34399">MSDVVKTVIGQRLDLYKLLELNYKDYKGNDDAATTHSLKKQYRKLSLRYHPDKNPGPEYIDRFHLLNLAITVLADPAKKAEYDQWVAQYLYPDNGLSEAEQTRREALVQKLNASERKVREDNQGGNVADIGKIQNYGEKLRRMAHFGLGFGDWRNLDEHISRATTNTIEDSTTDKEVCTLRAVFDFQSIENISDPNNLRRYMNEVFPEYMYDIDEIRYSSNNVYDGEEDIVVYIVLKDPIKTGRLYHQIKRNPPDAFVEIEPYISPKLFESFSKEIPLNDHVKNLLRGVPEVIDLD</sequence>
<dbReference type="PROSITE" id="PS50076">
    <property type="entry name" value="DNAJ_2"/>
    <property type="match status" value="1"/>
</dbReference>
<proteinExistence type="predicted"/>
<dbReference type="VEuPathDB" id="FungiDB:GVI51_I09383"/>
<dbReference type="GO" id="GO:0005737">
    <property type="term" value="C:cytoplasm"/>
    <property type="evidence" value="ECO:0007669"/>
    <property type="project" value="UniProtKB-SubCell"/>
</dbReference>
<keyword evidence="4" id="KW-0143">Chaperone</keyword>
<organism evidence="7 8">
    <name type="scientific">Candida glabrata</name>
    <name type="common">Yeast</name>
    <name type="synonym">Torulopsis glabrata</name>
    <dbReference type="NCBI Taxonomy" id="5478"/>
    <lineage>
        <taxon>Eukaryota</taxon>
        <taxon>Fungi</taxon>
        <taxon>Dikarya</taxon>
        <taxon>Ascomycota</taxon>
        <taxon>Saccharomycotina</taxon>
        <taxon>Saccharomycetes</taxon>
        <taxon>Saccharomycetales</taxon>
        <taxon>Saccharomycetaceae</taxon>
        <taxon>Nakaseomyces</taxon>
    </lineage>
</organism>
<dbReference type="VEuPathDB" id="FungiDB:B1J91_I09526g"/>
<dbReference type="SUPFAM" id="SSF46565">
    <property type="entry name" value="Chaperone J-domain"/>
    <property type="match status" value="1"/>
</dbReference>
<evidence type="ECO:0000313" key="7">
    <source>
        <dbReference type="EMBL" id="KTB05119.1"/>
    </source>
</evidence>
<gene>
    <name evidence="7" type="ORF">AO440_002744</name>
</gene>
<comment type="subcellular location">
    <subcellularLocation>
        <location evidence="2">Cytoplasm</location>
    </subcellularLocation>
    <subcellularLocation>
        <location evidence="1">Nucleus</location>
    </subcellularLocation>
</comment>
<evidence type="ECO:0000256" key="3">
    <source>
        <dbReference type="ARBA" id="ARBA00022490"/>
    </source>
</evidence>
<dbReference type="GO" id="GO:0000390">
    <property type="term" value="P:spliceosomal complex disassembly"/>
    <property type="evidence" value="ECO:0007669"/>
    <property type="project" value="TreeGrafter"/>
</dbReference>
<evidence type="ECO:0000313" key="8">
    <source>
        <dbReference type="Proteomes" id="UP000054886"/>
    </source>
</evidence>
<dbReference type="PRINTS" id="PR00625">
    <property type="entry name" value="JDOMAIN"/>
</dbReference>
<dbReference type="OMA" id="KHFKLPY"/>
<dbReference type="GO" id="GO:0005681">
    <property type="term" value="C:spliceosomal complex"/>
    <property type="evidence" value="ECO:0007669"/>
    <property type="project" value="TreeGrafter"/>
</dbReference>
<evidence type="ECO:0000256" key="1">
    <source>
        <dbReference type="ARBA" id="ARBA00004123"/>
    </source>
</evidence>
<dbReference type="InterPro" id="IPR036869">
    <property type="entry name" value="J_dom_sf"/>
</dbReference>
<dbReference type="PANTHER" id="PTHR44313">
    <property type="entry name" value="DNAJ HOMOLOG SUBFAMILY C MEMBER 17"/>
    <property type="match status" value="1"/>
</dbReference>
<dbReference type="InterPro" id="IPR052094">
    <property type="entry name" value="Pre-mRNA-splicing_ERAD"/>
</dbReference>
<dbReference type="SMART" id="SM00271">
    <property type="entry name" value="DnaJ"/>
    <property type="match status" value="1"/>
</dbReference>
<dbReference type="InterPro" id="IPR001623">
    <property type="entry name" value="DnaJ_domain"/>
</dbReference>
<evidence type="ECO:0000259" key="6">
    <source>
        <dbReference type="PROSITE" id="PS50076"/>
    </source>
</evidence>
<feature type="domain" description="J" evidence="6">
    <location>
        <begin position="14"/>
        <end position="86"/>
    </location>
</feature>
<dbReference type="AlphaFoldDB" id="A0A0W0DZW7"/>
<dbReference type="Pfam" id="PF00226">
    <property type="entry name" value="DnaJ"/>
    <property type="match status" value="1"/>
</dbReference>
<evidence type="ECO:0000256" key="4">
    <source>
        <dbReference type="ARBA" id="ARBA00023186"/>
    </source>
</evidence>
<keyword evidence="5" id="KW-0539">Nucleus</keyword>
<dbReference type="PANTHER" id="PTHR44313:SF1">
    <property type="entry name" value="DNAJ HOMOLOG SUBFAMILY C MEMBER 17"/>
    <property type="match status" value="1"/>
</dbReference>
<dbReference type="Gene3D" id="1.10.287.110">
    <property type="entry name" value="DnaJ domain"/>
    <property type="match status" value="1"/>
</dbReference>
<dbReference type="OrthoDB" id="436519at2759"/>
<evidence type="ECO:0000256" key="5">
    <source>
        <dbReference type="ARBA" id="ARBA00023242"/>
    </source>
</evidence>
<dbReference type="Proteomes" id="UP000054886">
    <property type="component" value="Unassembled WGS sequence"/>
</dbReference>
<reference evidence="7 8" key="1">
    <citation type="submission" date="2015-10" db="EMBL/GenBank/DDBJ databases">
        <title>Draft genomes sequences of Candida glabrata isolates 1A, 1B, 2A, 2B, 3A and 3B.</title>
        <authorList>
            <person name="Haavelsrud O.E."/>
            <person name="Gaustad P."/>
        </authorList>
    </citation>
    <scope>NUCLEOTIDE SEQUENCE [LARGE SCALE GENOMIC DNA]</scope>
    <source>
        <strain evidence="7">910700640</strain>
    </source>
</reference>
<dbReference type="PhylomeDB" id="A0A0W0DZW7"/>
<dbReference type="CDD" id="cd06257">
    <property type="entry name" value="DnaJ"/>
    <property type="match status" value="1"/>
</dbReference>
<comment type="caution">
    <text evidence="7">The sequence shown here is derived from an EMBL/GenBank/DDBJ whole genome shotgun (WGS) entry which is preliminary data.</text>
</comment>
<protein>
    <submittedName>
        <fullName evidence="7">Pre-mRNA-splicing factor CWC23</fullName>
    </submittedName>
</protein>
<evidence type="ECO:0000256" key="2">
    <source>
        <dbReference type="ARBA" id="ARBA00004496"/>
    </source>
</evidence>
<dbReference type="EMBL" id="LLZZ01000114">
    <property type="protein sequence ID" value="KTB05119.1"/>
    <property type="molecule type" value="Genomic_DNA"/>
</dbReference>
<dbReference type="VEuPathDB" id="FungiDB:CAGL0I09526g"/>
<name>A0A0W0DZW7_CANGB</name>
<keyword evidence="3" id="KW-0963">Cytoplasm</keyword>